<keyword evidence="3" id="KW-1185">Reference proteome</keyword>
<feature type="compositionally biased region" description="Polar residues" evidence="1">
    <location>
        <begin position="146"/>
        <end position="161"/>
    </location>
</feature>
<feature type="non-terminal residue" evidence="2">
    <location>
        <position position="1"/>
    </location>
</feature>
<sequence>MVGCMMLQYDVHLGRMDAELETGHLWWTTTVRPWRLPWEADSITTILLFVLLCLSATKPLFPIPAESETSPTLSEFDSVQVISVQDKSVSIRDRLDSMMHKSVDTDLINRDRAAIVPSSRQEARSDSSKQTKAVSNSEHPDLLSDRVSQPTPPTQKYVSPQPQAIELKPLPEHLKYAYLGDNQQFPVIIGNNHHRDQEEQLLEVLRKHKKAIG</sequence>
<organism evidence="2 3">
    <name type="scientific">Mucuna pruriens</name>
    <name type="common">Velvet bean</name>
    <name type="synonym">Dolichos pruriens</name>
    <dbReference type="NCBI Taxonomy" id="157652"/>
    <lineage>
        <taxon>Eukaryota</taxon>
        <taxon>Viridiplantae</taxon>
        <taxon>Streptophyta</taxon>
        <taxon>Embryophyta</taxon>
        <taxon>Tracheophyta</taxon>
        <taxon>Spermatophyta</taxon>
        <taxon>Magnoliopsida</taxon>
        <taxon>eudicotyledons</taxon>
        <taxon>Gunneridae</taxon>
        <taxon>Pentapetalae</taxon>
        <taxon>rosids</taxon>
        <taxon>fabids</taxon>
        <taxon>Fabales</taxon>
        <taxon>Fabaceae</taxon>
        <taxon>Papilionoideae</taxon>
        <taxon>50 kb inversion clade</taxon>
        <taxon>NPAAA clade</taxon>
        <taxon>indigoferoid/millettioid clade</taxon>
        <taxon>Phaseoleae</taxon>
        <taxon>Mucuna</taxon>
    </lineage>
</organism>
<feature type="region of interest" description="Disordered" evidence="1">
    <location>
        <begin position="116"/>
        <end position="161"/>
    </location>
</feature>
<reference evidence="2" key="1">
    <citation type="submission" date="2018-05" db="EMBL/GenBank/DDBJ databases">
        <title>Draft genome of Mucuna pruriens seed.</title>
        <authorList>
            <person name="Nnadi N.E."/>
            <person name="Vos R."/>
            <person name="Hasami M.H."/>
            <person name="Devisetty U.K."/>
            <person name="Aguiy J.C."/>
        </authorList>
    </citation>
    <scope>NUCLEOTIDE SEQUENCE [LARGE SCALE GENOMIC DNA]</scope>
    <source>
        <strain evidence="2">JCA_2017</strain>
    </source>
</reference>
<accession>A0A371FX32</accession>
<proteinExistence type="predicted"/>
<protein>
    <submittedName>
        <fullName evidence="2">Uncharacterized protein</fullName>
    </submittedName>
</protein>
<evidence type="ECO:0000256" key="1">
    <source>
        <dbReference type="SAM" id="MobiDB-lite"/>
    </source>
</evidence>
<dbReference type="AlphaFoldDB" id="A0A371FX32"/>
<dbReference type="Proteomes" id="UP000257109">
    <property type="component" value="Unassembled WGS sequence"/>
</dbReference>
<evidence type="ECO:0000313" key="3">
    <source>
        <dbReference type="Proteomes" id="UP000257109"/>
    </source>
</evidence>
<comment type="caution">
    <text evidence="2">The sequence shown here is derived from an EMBL/GenBank/DDBJ whole genome shotgun (WGS) entry which is preliminary data.</text>
</comment>
<dbReference type="EMBL" id="QJKJ01007517">
    <property type="protein sequence ID" value="RDX82889.1"/>
    <property type="molecule type" value="Genomic_DNA"/>
</dbReference>
<gene>
    <name evidence="2" type="ORF">CR513_36271</name>
</gene>
<evidence type="ECO:0000313" key="2">
    <source>
        <dbReference type="EMBL" id="RDX82889.1"/>
    </source>
</evidence>
<name>A0A371FX32_MUCPR</name>